<feature type="region of interest" description="Disordered" evidence="1">
    <location>
        <begin position="1"/>
        <end position="24"/>
    </location>
</feature>
<dbReference type="AlphaFoldDB" id="A0A2P2JBV1"/>
<reference evidence="2" key="1">
    <citation type="submission" date="2018-02" db="EMBL/GenBank/DDBJ databases">
        <title>Rhizophora mucronata_Transcriptome.</title>
        <authorList>
            <person name="Meera S.P."/>
            <person name="Sreeshan A."/>
            <person name="Augustine A."/>
        </authorList>
    </citation>
    <scope>NUCLEOTIDE SEQUENCE</scope>
    <source>
        <tissue evidence="2">Leaf</tissue>
    </source>
</reference>
<evidence type="ECO:0000313" key="2">
    <source>
        <dbReference type="EMBL" id="MBW90932.1"/>
    </source>
</evidence>
<protein>
    <submittedName>
        <fullName evidence="2">Uncharacterized protein</fullName>
    </submittedName>
</protein>
<name>A0A2P2JBV1_RHIMU</name>
<sequence length="43" mass="4775">MTEAPARSETMTTTHDHGSEGVPTGCLPAPNFLFIFRARTRRN</sequence>
<proteinExistence type="predicted"/>
<evidence type="ECO:0000256" key="1">
    <source>
        <dbReference type="SAM" id="MobiDB-lite"/>
    </source>
</evidence>
<accession>A0A2P2JBV1</accession>
<dbReference type="EMBL" id="GGEC01010449">
    <property type="protein sequence ID" value="MBW90932.1"/>
    <property type="molecule type" value="Transcribed_RNA"/>
</dbReference>
<organism evidence="2">
    <name type="scientific">Rhizophora mucronata</name>
    <name type="common">Asiatic mangrove</name>
    <dbReference type="NCBI Taxonomy" id="61149"/>
    <lineage>
        <taxon>Eukaryota</taxon>
        <taxon>Viridiplantae</taxon>
        <taxon>Streptophyta</taxon>
        <taxon>Embryophyta</taxon>
        <taxon>Tracheophyta</taxon>
        <taxon>Spermatophyta</taxon>
        <taxon>Magnoliopsida</taxon>
        <taxon>eudicotyledons</taxon>
        <taxon>Gunneridae</taxon>
        <taxon>Pentapetalae</taxon>
        <taxon>rosids</taxon>
        <taxon>fabids</taxon>
        <taxon>Malpighiales</taxon>
        <taxon>Rhizophoraceae</taxon>
        <taxon>Rhizophora</taxon>
    </lineage>
</organism>